<evidence type="ECO:0000313" key="2">
    <source>
        <dbReference type="EMBL" id="QHT81309.1"/>
    </source>
</evidence>
<sequence>MEVKSISGIIAIAAVVIAVLLILGKFIVPCNGSEGFASGYVNTDTQKSYAGINSGSDNPWTIDRPTKTLAQDILRQILNVINTRINMSYYLQQFDQLKTERISASKVRFVADFFAHEMRALHTRRMIIVFVVDMATNDVEVEHVNLSNAWKSPSKDFMDYPESALYLQDDNLLHNKYHIMGINTSKLEHSIFNEKAMKPKEVPTPTEFQKWILPMGIASAYQNPQAMFPSRRQSNCWDTTGVNYVEGVTPTQWGIKNTELTRYPYPYMNPTVTRQREFGETYHWLNDLVQNSSGLGANGVASSP</sequence>
<organism evidence="2">
    <name type="scientific">viral metagenome</name>
    <dbReference type="NCBI Taxonomy" id="1070528"/>
    <lineage>
        <taxon>unclassified sequences</taxon>
        <taxon>metagenomes</taxon>
        <taxon>organismal metagenomes</taxon>
    </lineage>
</organism>
<dbReference type="AlphaFoldDB" id="A0A6C0HLE2"/>
<protein>
    <submittedName>
        <fullName evidence="2">Uncharacterized protein</fullName>
    </submittedName>
</protein>
<keyword evidence="1" id="KW-0812">Transmembrane</keyword>
<name>A0A6C0HLE2_9ZZZZ</name>
<accession>A0A6C0HLE2</accession>
<evidence type="ECO:0000256" key="1">
    <source>
        <dbReference type="SAM" id="Phobius"/>
    </source>
</evidence>
<keyword evidence="1" id="KW-1133">Transmembrane helix</keyword>
<keyword evidence="1" id="KW-0472">Membrane</keyword>
<feature type="transmembrane region" description="Helical" evidence="1">
    <location>
        <begin position="6"/>
        <end position="28"/>
    </location>
</feature>
<dbReference type="EMBL" id="MN739980">
    <property type="protein sequence ID" value="QHT81309.1"/>
    <property type="molecule type" value="Genomic_DNA"/>
</dbReference>
<proteinExistence type="predicted"/>
<reference evidence="2" key="1">
    <citation type="journal article" date="2020" name="Nature">
        <title>Giant virus diversity and host interactions through global metagenomics.</title>
        <authorList>
            <person name="Schulz F."/>
            <person name="Roux S."/>
            <person name="Paez-Espino D."/>
            <person name="Jungbluth S."/>
            <person name="Walsh D.A."/>
            <person name="Denef V.J."/>
            <person name="McMahon K.D."/>
            <person name="Konstantinidis K.T."/>
            <person name="Eloe-Fadrosh E.A."/>
            <person name="Kyrpides N.C."/>
            <person name="Woyke T."/>
        </authorList>
    </citation>
    <scope>NUCLEOTIDE SEQUENCE</scope>
    <source>
        <strain evidence="2">GVMAG-M-3300023184-13</strain>
    </source>
</reference>